<organism evidence="1 2">
    <name type="scientific">Plasmodium falciparum (isolate Dd2)</name>
    <dbReference type="NCBI Taxonomy" id="57267"/>
    <lineage>
        <taxon>Eukaryota</taxon>
        <taxon>Sar</taxon>
        <taxon>Alveolata</taxon>
        <taxon>Apicomplexa</taxon>
        <taxon>Aconoidasida</taxon>
        <taxon>Haemosporida</taxon>
        <taxon>Plasmodiidae</taxon>
        <taxon>Plasmodium</taxon>
        <taxon>Plasmodium (Laverania)</taxon>
    </lineage>
</organism>
<name>A0A0L7MAT6_PLAF4</name>
<accession>A0A0L7MAT6</accession>
<protein>
    <submittedName>
        <fullName evidence="1">Uncharacterized protein</fullName>
    </submittedName>
</protein>
<evidence type="ECO:0000313" key="2">
    <source>
        <dbReference type="Proteomes" id="UP000054282"/>
    </source>
</evidence>
<evidence type="ECO:0000313" key="1">
    <source>
        <dbReference type="EMBL" id="KOB89710.1"/>
    </source>
</evidence>
<proteinExistence type="predicted"/>
<reference evidence="2" key="2">
    <citation type="submission" date="2006-09" db="EMBL/GenBank/DDBJ databases">
        <title>The genome sequence of Plasmodium falciparum Dd2.</title>
        <authorList>
            <consortium name="The Broad Institute Genome Sequencing Platform"/>
            <person name="Birren B."/>
            <person name="Lander E."/>
            <person name="Galagan J."/>
            <person name="Nusbaum C."/>
            <person name="Devon K."/>
            <person name="Henn M."/>
            <person name="Jaffe D."/>
            <person name="Butler J."/>
            <person name="Alvarez P."/>
            <person name="Gnerre S."/>
            <person name="Grabherr M."/>
            <person name="Kleber M."/>
            <person name="Mauceli E."/>
            <person name="Brockman W."/>
            <person name="MacCallum I.A."/>
            <person name="Rounsley S."/>
            <person name="Young S."/>
            <person name="LaButti K."/>
            <person name="Pushparaj V."/>
            <person name="DeCaprio D."/>
            <person name="Crawford M."/>
            <person name="Koehrsen M."/>
            <person name="Engels R."/>
            <person name="Montgomery P."/>
            <person name="Pearson M."/>
            <person name="Howarth C."/>
            <person name="Larson L."/>
            <person name="Luoma S."/>
            <person name="White J."/>
            <person name="Kodira C."/>
            <person name="Zeng Q."/>
            <person name="O'Leary S."/>
            <person name="Yandava C."/>
            <person name="Alvarado L."/>
            <person name="Wirth D."/>
            <person name="Volkman S."/>
            <person name="Hartl D."/>
        </authorList>
    </citation>
    <scope>NUCLEOTIDE SEQUENCE [LARGE SCALE GENOMIC DNA]</scope>
</reference>
<dbReference type="Proteomes" id="UP000054282">
    <property type="component" value="Unassembled WGS sequence"/>
</dbReference>
<reference evidence="2" key="1">
    <citation type="submission" date="2006-09" db="EMBL/GenBank/DDBJ databases">
        <title>Annotation of Plasmodium falciparum Dd2.</title>
        <authorList>
            <consortium name="The Broad Institute Genome Sequencing Platform"/>
            <person name="Volkman S.K."/>
            <person name="Neafsey D.E."/>
            <person name="Dash A.P."/>
            <person name="Chitnis C.E."/>
            <person name="Hartl D.L."/>
            <person name="Young S.K."/>
            <person name="Zeng Q."/>
            <person name="Koehrsen M."/>
            <person name="Alvarado L."/>
            <person name="Berlin A."/>
            <person name="Borenstein D."/>
            <person name="Chapman S.B."/>
            <person name="Chen Z."/>
            <person name="Engels R."/>
            <person name="Freedman E."/>
            <person name="Gellesch M."/>
            <person name="Goldberg J."/>
            <person name="Griggs A."/>
            <person name="Gujja S."/>
            <person name="Heilman E.R."/>
            <person name="Heiman D.I."/>
            <person name="Howarth C."/>
            <person name="Jen D."/>
            <person name="Larson L."/>
            <person name="Mehta T."/>
            <person name="Neiman D."/>
            <person name="Park D."/>
            <person name="Pearson M."/>
            <person name="Roberts A."/>
            <person name="Saif S."/>
            <person name="Shea T."/>
            <person name="Shenoy N."/>
            <person name="Sisk P."/>
            <person name="Stolte C."/>
            <person name="Sykes S."/>
            <person name="Walk T."/>
            <person name="White J."/>
            <person name="Yandava C."/>
            <person name="Haas B."/>
            <person name="Henn M.R."/>
            <person name="Nusbaum C."/>
            <person name="Birren B."/>
        </authorList>
    </citation>
    <scope>NUCLEOTIDE SEQUENCE [LARGE SCALE GENOMIC DNA]</scope>
</reference>
<sequence length="53" mass="6527">MPDIGTYYHRLTHSTFPLLQSVMEKLFKYFKATNYLFLIRKIHPRQCMQYVRT</sequence>
<dbReference type="AlphaFoldDB" id="A0A0L7MAT6"/>
<dbReference type="EMBL" id="GG703009">
    <property type="protein sequence ID" value="KOB89710.1"/>
    <property type="molecule type" value="Genomic_DNA"/>
</dbReference>
<dbReference type="KEGG" id="pfd:PFDG_05263"/>
<gene>
    <name evidence="1" type="ORF">PFDG_05263</name>
</gene>